<dbReference type="Gene3D" id="3.30.450.20">
    <property type="entry name" value="PAS domain"/>
    <property type="match status" value="1"/>
</dbReference>
<protein>
    <recommendedName>
        <fullName evidence="2">histidine kinase</fullName>
        <ecNumber evidence="2">2.7.13.3</ecNumber>
    </recommendedName>
</protein>
<dbReference type="SMART" id="SM00086">
    <property type="entry name" value="PAC"/>
    <property type="match status" value="1"/>
</dbReference>
<dbReference type="CDD" id="cd00130">
    <property type="entry name" value="PAS"/>
    <property type="match status" value="1"/>
</dbReference>
<feature type="transmembrane region" description="Helical" evidence="9">
    <location>
        <begin position="250"/>
        <end position="271"/>
    </location>
</feature>
<evidence type="ECO:0000256" key="4">
    <source>
        <dbReference type="ARBA" id="ARBA00022679"/>
    </source>
</evidence>
<dbReference type="InterPro" id="IPR000700">
    <property type="entry name" value="PAS-assoc_C"/>
</dbReference>
<keyword evidence="14" id="KW-1185">Reference proteome</keyword>
<name>A0A318JIP1_9NEIS</name>
<dbReference type="InterPro" id="IPR003594">
    <property type="entry name" value="HATPase_dom"/>
</dbReference>
<dbReference type="AlphaFoldDB" id="A0A318JIP1"/>
<keyword evidence="7" id="KW-0067">ATP-binding</keyword>
<feature type="domain" description="Histidine kinase" evidence="10">
    <location>
        <begin position="547"/>
        <end position="762"/>
    </location>
</feature>
<gene>
    <name evidence="13" type="ORF">DFR38_1052</name>
</gene>
<evidence type="ECO:0000256" key="5">
    <source>
        <dbReference type="ARBA" id="ARBA00022741"/>
    </source>
</evidence>
<evidence type="ECO:0000256" key="9">
    <source>
        <dbReference type="SAM" id="Phobius"/>
    </source>
</evidence>
<dbReference type="SMART" id="SM00388">
    <property type="entry name" value="HisKA"/>
    <property type="match status" value="1"/>
</dbReference>
<dbReference type="OrthoDB" id="1931120at2"/>
<evidence type="ECO:0000313" key="13">
    <source>
        <dbReference type="EMBL" id="PXX48966.1"/>
    </source>
</evidence>
<keyword evidence="3" id="KW-0597">Phosphoprotein</keyword>
<organism evidence="13 14">
    <name type="scientific">Aquitalea magnusonii</name>
    <dbReference type="NCBI Taxonomy" id="332411"/>
    <lineage>
        <taxon>Bacteria</taxon>
        <taxon>Pseudomonadati</taxon>
        <taxon>Pseudomonadota</taxon>
        <taxon>Betaproteobacteria</taxon>
        <taxon>Neisseriales</taxon>
        <taxon>Chromobacteriaceae</taxon>
        <taxon>Aquitalea</taxon>
    </lineage>
</organism>
<dbReference type="SMART" id="SM00091">
    <property type="entry name" value="PAS"/>
    <property type="match status" value="2"/>
</dbReference>
<sequence>MHVIDLLARRRSPRLLWLGTSLTLIALVMALGGLFYLVYRDWVDEQHDNLIQEVLWLEQSMRLHMEAQQEWAEGMAADIAAGKLQPERFVPSAAFFMRESPEVLQVQQFDQNGMLIRDQHGQVAPGKVLHGDEFDAVWRASRLRRASYGQPYRRADGKYRFDLAVPIIANEKYLGSIRLVYQFDQLLHRQVPWWIASKNYISFVDVGGRTLASKFDPSEHPGTISHQTSFDPPGFGVYLRAVSYRSGLGLTLPVLTGLIMLLAAALLYSIWRIRRHMRERSRAEHALATEVSLRQAIEDCMKSGLVAISLEGEILRVNRAFCEMLGYAPEQLVGQRPPHVFWPSADHQQMRAAMDAVRHGMQPEQGFELRFQCQNGEFVEVRLYATPLIERDGSHRGWIAALFDITERKRQRLALNASHQRFLTVLNGMQAGVCVVSQLSGQLLYGNPTFSYLWLADEPDAPCCLLLPGLRDEPEQDDLASEFTLQDGAQWFQMHRRRLEWVSGEPAWLVILTDVTEEREREGRAQAQQERFQTTSRLIAMGEMASSLAHELNQPLTAISTYSAGLARRLPERLELPSGVREAVAAISQQAQRAGQIIKSIRAFVKKHEPQLENVDPARVVARAAGLAEMMAFKAGVQLVIEQDGTDCRLDMDPVLIEQVLLNLMKNAIEAMVEAQTRRPHIVVRTTVGPAFWRVEVADNGPGLSDNIKKELFTPFYSTKPDGMGIGLNICRSIVEFHRGEFSVNSTVAGGCVFWFTLPLRRSSDGT</sequence>
<dbReference type="InterPro" id="IPR005467">
    <property type="entry name" value="His_kinase_dom"/>
</dbReference>
<evidence type="ECO:0000256" key="2">
    <source>
        <dbReference type="ARBA" id="ARBA00012438"/>
    </source>
</evidence>
<dbReference type="GO" id="GO:0006355">
    <property type="term" value="P:regulation of DNA-templated transcription"/>
    <property type="evidence" value="ECO:0007669"/>
    <property type="project" value="InterPro"/>
</dbReference>
<dbReference type="SUPFAM" id="SSF55874">
    <property type="entry name" value="ATPase domain of HSP90 chaperone/DNA topoisomerase II/histidine kinase"/>
    <property type="match status" value="1"/>
</dbReference>
<dbReference type="PANTHER" id="PTHR43065">
    <property type="entry name" value="SENSOR HISTIDINE KINASE"/>
    <property type="match status" value="1"/>
</dbReference>
<evidence type="ECO:0000259" key="11">
    <source>
        <dbReference type="PROSITE" id="PS50112"/>
    </source>
</evidence>
<dbReference type="InterPro" id="IPR036890">
    <property type="entry name" value="HATPase_C_sf"/>
</dbReference>
<evidence type="ECO:0000259" key="10">
    <source>
        <dbReference type="PROSITE" id="PS50109"/>
    </source>
</evidence>
<dbReference type="Pfam" id="PF00989">
    <property type="entry name" value="PAS"/>
    <property type="match status" value="1"/>
</dbReference>
<evidence type="ECO:0000256" key="3">
    <source>
        <dbReference type="ARBA" id="ARBA00022553"/>
    </source>
</evidence>
<dbReference type="PROSITE" id="PS50112">
    <property type="entry name" value="PAS"/>
    <property type="match status" value="1"/>
</dbReference>
<dbReference type="PANTHER" id="PTHR43065:SF10">
    <property type="entry name" value="PEROXIDE STRESS-ACTIVATED HISTIDINE KINASE MAK3"/>
    <property type="match status" value="1"/>
</dbReference>
<evidence type="ECO:0000313" key="14">
    <source>
        <dbReference type="Proteomes" id="UP000248395"/>
    </source>
</evidence>
<dbReference type="NCBIfam" id="TIGR00229">
    <property type="entry name" value="sensory_box"/>
    <property type="match status" value="1"/>
</dbReference>
<dbReference type="GO" id="GO:0000155">
    <property type="term" value="F:phosphorelay sensor kinase activity"/>
    <property type="evidence" value="ECO:0007669"/>
    <property type="project" value="InterPro"/>
</dbReference>
<dbReference type="Pfam" id="PF00512">
    <property type="entry name" value="HisKA"/>
    <property type="match status" value="1"/>
</dbReference>
<comment type="caution">
    <text evidence="13">The sequence shown here is derived from an EMBL/GenBank/DDBJ whole genome shotgun (WGS) entry which is preliminary data.</text>
</comment>
<dbReference type="InterPro" id="IPR013767">
    <property type="entry name" value="PAS_fold"/>
</dbReference>
<keyword evidence="5" id="KW-0547">Nucleotide-binding</keyword>
<dbReference type="Pfam" id="PF02518">
    <property type="entry name" value="HATPase_c"/>
    <property type="match status" value="1"/>
</dbReference>
<dbReference type="InterPro" id="IPR036097">
    <property type="entry name" value="HisK_dim/P_sf"/>
</dbReference>
<dbReference type="InterPro" id="IPR000014">
    <property type="entry name" value="PAS"/>
</dbReference>
<proteinExistence type="predicted"/>
<dbReference type="InterPro" id="IPR001610">
    <property type="entry name" value="PAC"/>
</dbReference>
<dbReference type="SUPFAM" id="SSF47384">
    <property type="entry name" value="Homodimeric domain of signal transducing histidine kinase"/>
    <property type="match status" value="1"/>
</dbReference>
<comment type="catalytic activity">
    <reaction evidence="1">
        <text>ATP + protein L-histidine = ADP + protein N-phospho-L-histidine.</text>
        <dbReference type="EC" id="2.7.13.3"/>
    </reaction>
</comment>
<keyword evidence="4" id="KW-0808">Transferase</keyword>
<dbReference type="SUPFAM" id="SSF55785">
    <property type="entry name" value="PYP-like sensor domain (PAS domain)"/>
    <property type="match status" value="2"/>
</dbReference>
<dbReference type="GO" id="GO:0005524">
    <property type="term" value="F:ATP binding"/>
    <property type="evidence" value="ECO:0007669"/>
    <property type="project" value="UniProtKB-KW"/>
</dbReference>
<evidence type="ECO:0000256" key="1">
    <source>
        <dbReference type="ARBA" id="ARBA00000085"/>
    </source>
</evidence>
<accession>A0A318JIP1</accession>
<dbReference type="InterPro" id="IPR004358">
    <property type="entry name" value="Sig_transdc_His_kin-like_C"/>
</dbReference>
<evidence type="ECO:0000256" key="7">
    <source>
        <dbReference type="ARBA" id="ARBA00022840"/>
    </source>
</evidence>
<dbReference type="Gene3D" id="3.30.565.10">
    <property type="entry name" value="Histidine kinase-like ATPase, C-terminal domain"/>
    <property type="match status" value="1"/>
</dbReference>
<evidence type="ECO:0000256" key="8">
    <source>
        <dbReference type="ARBA" id="ARBA00023012"/>
    </source>
</evidence>
<feature type="transmembrane region" description="Helical" evidence="9">
    <location>
        <begin position="15"/>
        <end position="39"/>
    </location>
</feature>
<keyword evidence="6" id="KW-0418">Kinase</keyword>
<keyword evidence="9" id="KW-1133">Transmembrane helix</keyword>
<dbReference type="CDD" id="cd00082">
    <property type="entry name" value="HisKA"/>
    <property type="match status" value="1"/>
</dbReference>
<dbReference type="PROSITE" id="PS50113">
    <property type="entry name" value="PAC"/>
    <property type="match status" value="1"/>
</dbReference>
<dbReference type="PROSITE" id="PS50109">
    <property type="entry name" value="HIS_KIN"/>
    <property type="match status" value="1"/>
</dbReference>
<dbReference type="Gene3D" id="1.10.287.130">
    <property type="match status" value="1"/>
</dbReference>
<dbReference type="InterPro" id="IPR003661">
    <property type="entry name" value="HisK_dim/P_dom"/>
</dbReference>
<evidence type="ECO:0000256" key="6">
    <source>
        <dbReference type="ARBA" id="ARBA00022777"/>
    </source>
</evidence>
<dbReference type="InterPro" id="IPR035965">
    <property type="entry name" value="PAS-like_dom_sf"/>
</dbReference>
<dbReference type="EC" id="2.7.13.3" evidence="2"/>
<dbReference type="SMART" id="SM00387">
    <property type="entry name" value="HATPase_c"/>
    <property type="match status" value="1"/>
</dbReference>
<keyword evidence="8" id="KW-0902">Two-component regulatory system</keyword>
<reference evidence="13 14" key="1">
    <citation type="submission" date="2018-05" db="EMBL/GenBank/DDBJ databases">
        <title>Genomic Encyclopedia of Type Strains, Phase IV (KMG-IV): sequencing the most valuable type-strain genomes for metagenomic binning, comparative biology and taxonomic classification.</title>
        <authorList>
            <person name="Goeker M."/>
        </authorList>
    </citation>
    <scope>NUCLEOTIDE SEQUENCE [LARGE SCALE GENOMIC DNA]</scope>
    <source>
        <strain evidence="13 14">DSM 25134</strain>
    </source>
</reference>
<keyword evidence="9" id="KW-0812">Transmembrane</keyword>
<feature type="domain" description="PAS" evidence="11">
    <location>
        <begin position="289"/>
        <end position="335"/>
    </location>
</feature>
<feature type="domain" description="PAC" evidence="12">
    <location>
        <begin position="365"/>
        <end position="417"/>
    </location>
</feature>
<dbReference type="Proteomes" id="UP000248395">
    <property type="component" value="Unassembled WGS sequence"/>
</dbReference>
<dbReference type="EMBL" id="QJKC01000005">
    <property type="protein sequence ID" value="PXX48966.1"/>
    <property type="molecule type" value="Genomic_DNA"/>
</dbReference>
<evidence type="ECO:0000259" key="12">
    <source>
        <dbReference type="PROSITE" id="PS50113"/>
    </source>
</evidence>
<dbReference type="PRINTS" id="PR00344">
    <property type="entry name" value="BCTRLSENSOR"/>
</dbReference>
<keyword evidence="9" id="KW-0472">Membrane</keyword>